<evidence type="ECO:0000313" key="2">
    <source>
        <dbReference type="Proteomes" id="UP000262969"/>
    </source>
</evidence>
<evidence type="ECO:0000313" key="1">
    <source>
        <dbReference type="EMBL" id="HCL03815.1"/>
    </source>
</evidence>
<organism evidence="1 2">
    <name type="scientific">Lachnoclostridium phytofermentans</name>
    <dbReference type="NCBI Taxonomy" id="66219"/>
    <lineage>
        <taxon>Bacteria</taxon>
        <taxon>Bacillati</taxon>
        <taxon>Bacillota</taxon>
        <taxon>Clostridia</taxon>
        <taxon>Lachnospirales</taxon>
        <taxon>Lachnospiraceae</taxon>
    </lineage>
</organism>
<sequence length="120" mass="13613">MKDGNKIAKQCKHAIGGKVNEIGEVLCFCELTDNLENVTLGDCIGNCESQEEIKEQIVVTLEEKNIILACLRETRMHFGKPSKQEDIDKVKEIRKIELKLQVGTEHQIPFGYNWVDALLN</sequence>
<proteinExistence type="predicted"/>
<dbReference type="EMBL" id="DPVV01000518">
    <property type="protein sequence ID" value="HCL03815.1"/>
    <property type="molecule type" value="Genomic_DNA"/>
</dbReference>
<reference evidence="1 2" key="1">
    <citation type="journal article" date="2018" name="Nat. Biotechnol.">
        <title>A standardized bacterial taxonomy based on genome phylogeny substantially revises the tree of life.</title>
        <authorList>
            <person name="Parks D.H."/>
            <person name="Chuvochina M."/>
            <person name="Waite D.W."/>
            <person name="Rinke C."/>
            <person name="Skarshewski A."/>
            <person name="Chaumeil P.A."/>
            <person name="Hugenholtz P."/>
        </authorList>
    </citation>
    <scope>NUCLEOTIDE SEQUENCE [LARGE SCALE GENOMIC DNA]</scope>
    <source>
        <strain evidence="1">UBA11728</strain>
    </source>
</reference>
<protein>
    <submittedName>
        <fullName evidence="1">Uncharacterized protein</fullName>
    </submittedName>
</protein>
<comment type="caution">
    <text evidence="1">The sequence shown here is derived from an EMBL/GenBank/DDBJ whole genome shotgun (WGS) entry which is preliminary data.</text>
</comment>
<accession>A0A3D2XBB4</accession>
<name>A0A3D2XBB4_9FIRM</name>
<gene>
    <name evidence="1" type="ORF">DHW61_15650</name>
</gene>
<dbReference type="Proteomes" id="UP000262969">
    <property type="component" value="Unassembled WGS sequence"/>
</dbReference>
<dbReference type="AlphaFoldDB" id="A0A3D2XBB4"/>